<dbReference type="Proteomes" id="UP000708208">
    <property type="component" value="Unassembled WGS sequence"/>
</dbReference>
<proteinExistence type="predicted"/>
<evidence type="ECO:0000313" key="1">
    <source>
        <dbReference type="EMBL" id="CAG7733821.1"/>
    </source>
</evidence>
<reference evidence="1" key="1">
    <citation type="submission" date="2021-06" db="EMBL/GenBank/DDBJ databases">
        <authorList>
            <person name="Hodson N. C."/>
            <person name="Mongue J. A."/>
            <person name="Jaron S. K."/>
        </authorList>
    </citation>
    <scope>NUCLEOTIDE SEQUENCE</scope>
</reference>
<accession>A0A8J2PE35</accession>
<sequence>MNFDKTYTNLWKKGETLD</sequence>
<keyword evidence="2" id="KW-1185">Reference proteome</keyword>
<comment type="caution">
    <text evidence="1">The sequence shown here is derived from an EMBL/GenBank/DDBJ whole genome shotgun (WGS) entry which is preliminary data.</text>
</comment>
<organism evidence="1 2">
    <name type="scientific">Allacma fusca</name>
    <dbReference type="NCBI Taxonomy" id="39272"/>
    <lineage>
        <taxon>Eukaryota</taxon>
        <taxon>Metazoa</taxon>
        <taxon>Ecdysozoa</taxon>
        <taxon>Arthropoda</taxon>
        <taxon>Hexapoda</taxon>
        <taxon>Collembola</taxon>
        <taxon>Symphypleona</taxon>
        <taxon>Sminthuridae</taxon>
        <taxon>Allacma</taxon>
    </lineage>
</organism>
<dbReference type="EMBL" id="CAJVCH010256940">
    <property type="protein sequence ID" value="CAG7733821.1"/>
    <property type="molecule type" value="Genomic_DNA"/>
</dbReference>
<protein>
    <submittedName>
        <fullName evidence="1">Uncharacterized protein</fullName>
    </submittedName>
</protein>
<name>A0A8J2PE35_9HEXA</name>
<gene>
    <name evidence="1" type="ORF">AFUS01_LOCUS22244</name>
</gene>
<feature type="non-terminal residue" evidence="1">
    <location>
        <position position="1"/>
    </location>
</feature>
<evidence type="ECO:0000313" key="2">
    <source>
        <dbReference type="Proteomes" id="UP000708208"/>
    </source>
</evidence>
<dbReference type="AlphaFoldDB" id="A0A8J2PE35"/>